<name>G4QF14_GLANF</name>
<feature type="transmembrane region" description="Helical" evidence="10">
    <location>
        <begin position="39"/>
        <end position="65"/>
    </location>
</feature>
<evidence type="ECO:0000256" key="10">
    <source>
        <dbReference type="SAM" id="Phobius"/>
    </source>
</evidence>
<dbReference type="KEGG" id="gni:GNIT_0204"/>
<evidence type="ECO:0000256" key="7">
    <source>
        <dbReference type="ARBA" id="ARBA00022989"/>
    </source>
</evidence>
<dbReference type="InterPro" id="IPR005254">
    <property type="entry name" value="Heme_biosyn_assoc_TPR_pro"/>
</dbReference>
<dbReference type="GO" id="GO:0005886">
    <property type="term" value="C:plasma membrane"/>
    <property type="evidence" value="ECO:0007669"/>
    <property type="project" value="UniProtKB-SubCell"/>
</dbReference>
<dbReference type="RefSeq" id="WP_014107237.1">
    <property type="nucleotide sequence ID" value="NC_016041.1"/>
</dbReference>
<evidence type="ECO:0000256" key="2">
    <source>
        <dbReference type="ARBA" id="ARBA00004429"/>
    </source>
</evidence>
<dbReference type="HOGENOM" id="CLU_037501_2_0_6"/>
<dbReference type="UniPathway" id="UPA00252"/>
<comment type="function">
    <text evidence="1">Involved in a late step of protoheme IX synthesis.</text>
</comment>
<gene>
    <name evidence="12" type="primary">hemY</name>
    <name evidence="12" type="ordered locus">GNIT_0204</name>
</gene>
<evidence type="ECO:0000256" key="9">
    <source>
        <dbReference type="ARBA" id="ARBA00023244"/>
    </source>
</evidence>
<dbReference type="NCBIfam" id="TIGR00540">
    <property type="entry name" value="TPR_hemY_coli"/>
    <property type="match status" value="1"/>
</dbReference>
<keyword evidence="5" id="KW-0997">Cell inner membrane</keyword>
<dbReference type="GO" id="GO:0006779">
    <property type="term" value="P:porphyrin-containing compound biosynthetic process"/>
    <property type="evidence" value="ECO:0007669"/>
    <property type="project" value="UniProtKB-KW"/>
</dbReference>
<dbReference type="OrthoDB" id="7067577at2"/>
<evidence type="ECO:0000256" key="1">
    <source>
        <dbReference type="ARBA" id="ARBA00002962"/>
    </source>
</evidence>
<dbReference type="GO" id="GO:0042168">
    <property type="term" value="P:heme metabolic process"/>
    <property type="evidence" value="ECO:0007669"/>
    <property type="project" value="InterPro"/>
</dbReference>
<dbReference type="SUPFAM" id="SSF48452">
    <property type="entry name" value="TPR-like"/>
    <property type="match status" value="1"/>
</dbReference>
<evidence type="ECO:0000259" key="11">
    <source>
        <dbReference type="Pfam" id="PF07219"/>
    </source>
</evidence>
<dbReference type="eggNOG" id="COG3071">
    <property type="taxonomic scope" value="Bacteria"/>
</dbReference>
<evidence type="ECO:0000256" key="5">
    <source>
        <dbReference type="ARBA" id="ARBA00022519"/>
    </source>
</evidence>
<comment type="pathway">
    <text evidence="3">Porphyrin-containing compound metabolism; protoheme biosynthesis.</text>
</comment>
<proteinExistence type="predicted"/>
<keyword evidence="9" id="KW-0627">Porphyrin biosynthesis</keyword>
<evidence type="ECO:0000313" key="12">
    <source>
        <dbReference type="EMBL" id="AEP28358.1"/>
    </source>
</evidence>
<protein>
    <submittedName>
        <fullName evidence="12">Putative enzyme of heme biosynthesis</fullName>
    </submittedName>
</protein>
<keyword evidence="4" id="KW-1003">Cell membrane</keyword>
<dbReference type="AlphaFoldDB" id="G4QF14"/>
<keyword evidence="8 10" id="KW-0472">Membrane</keyword>
<dbReference type="Gene3D" id="1.25.40.10">
    <property type="entry name" value="Tetratricopeptide repeat domain"/>
    <property type="match status" value="1"/>
</dbReference>
<keyword evidence="13" id="KW-1185">Reference proteome</keyword>
<organism evidence="12 13">
    <name type="scientific">Glaciecola nitratireducens (strain JCM 12485 / KCTC 12276 / FR1064)</name>
    <dbReference type="NCBI Taxonomy" id="1085623"/>
    <lineage>
        <taxon>Bacteria</taxon>
        <taxon>Pseudomonadati</taxon>
        <taxon>Pseudomonadota</taxon>
        <taxon>Gammaproteobacteria</taxon>
        <taxon>Alteromonadales</taxon>
        <taxon>Alteromonadaceae</taxon>
        <taxon>Brumicola</taxon>
    </lineage>
</organism>
<keyword evidence="7 10" id="KW-1133">Transmembrane helix</keyword>
<evidence type="ECO:0000256" key="3">
    <source>
        <dbReference type="ARBA" id="ARBA00004744"/>
    </source>
</evidence>
<dbReference type="STRING" id="1085623.GNIT_0204"/>
<evidence type="ECO:0000256" key="8">
    <source>
        <dbReference type="ARBA" id="ARBA00023136"/>
    </source>
</evidence>
<dbReference type="EMBL" id="CP003060">
    <property type="protein sequence ID" value="AEP28358.1"/>
    <property type="molecule type" value="Genomic_DNA"/>
</dbReference>
<comment type="subcellular location">
    <subcellularLocation>
        <location evidence="2">Cell inner membrane</location>
        <topology evidence="2">Multi-pass membrane protein</topology>
    </subcellularLocation>
</comment>
<evidence type="ECO:0000256" key="6">
    <source>
        <dbReference type="ARBA" id="ARBA00022692"/>
    </source>
</evidence>
<sequence length="388" mass="43522">MRKLLLYIFLLLLFFGGLLFGHAAIGEKGRIFIAMGDWRIQMTVVSAVISLLIGFVVLVILWWAIKRIIRMISGSRNWFGVLSRRKQSKAFFNAISACTIGDYESAQKYVNKTFPGDFDGANYMLAADIDRRVNNGRNVENLLSIAETFPESEASAKIQQAAWFIQQHQFKQAEIVLESIDAKAQQQAVVVRLWLSVLAALGKWTLVKEKLSDHKKALGDDYVQWAQQAVQGEFAEIASKQGANALKEKWESLPRAAKKDIANQIVYVQLLIDQGLSKDAEPILVELAKKSRHPAFHGLFKQLKHPAPIHAMRLIESWIKADPDNAALYSVLAHMAYNSGDYVLAEKAVRKALELASNPEDGRLLARLLEKQNAFEKANNVYKGLLTS</sequence>
<dbReference type="Pfam" id="PF07219">
    <property type="entry name" value="HemY_N"/>
    <property type="match status" value="1"/>
</dbReference>
<evidence type="ECO:0000313" key="13">
    <source>
        <dbReference type="Proteomes" id="UP000009282"/>
    </source>
</evidence>
<accession>G4QF14</accession>
<reference evidence="12 13" key="1">
    <citation type="journal article" date="2011" name="J. Bacteriol.">
        <title>Complete genome sequence of seawater bacterium Glaciecola nitratireducens FR1064T.</title>
        <authorList>
            <person name="Bian F."/>
            <person name="Qin Q.L."/>
            <person name="Xie B.B."/>
            <person name="Shu Y.L."/>
            <person name="Zhang X.Y."/>
            <person name="Yu Y."/>
            <person name="Chen B."/>
            <person name="Chen X.L."/>
            <person name="Zhou B.C."/>
            <person name="Zhang Y.Z."/>
        </authorList>
    </citation>
    <scope>NUCLEOTIDE SEQUENCE [LARGE SCALE GENOMIC DNA]</scope>
    <source>
        <strain evidence="13">JCM 12485 / KCTC 12276 / FR1064</strain>
    </source>
</reference>
<keyword evidence="6 10" id="KW-0812">Transmembrane</keyword>
<dbReference type="Proteomes" id="UP000009282">
    <property type="component" value="Chromosome"/>
</dbReference>
<dbReference type="InterPro" id="IPR010817">
    <property type="entry name" value="HemY_N"/>
</dbReference>
<feature type="domain" description="HemY N-terminal" evidence="11">
    <location>
        <begin position="29"/>
        <end position="128"/>
    </location>
</feature>
<evidence type="ECO:0000256" key="4">
    <source>
        <dbReference type="ARBA" id="ARBA00022475"/>
    </source>
</evidence>
<dbReference type="InterPro" id="IPR011990">
    <property type="entry name" value="TPR-like_helical_dom_sf"/>
</dbReference>